<dbReference type="Proteomes" id="UP000486602">
    <property type="component" value="Unassembled WGS sequence"/>
</dbReference>
<dbReference type="PROSITE" id="PS52015">
    <property type="entry name" value="TONB_CTD"/>
    <property type="match status" value="1"/>
</dbReference>
<dbReference type="PANTHER" id="PTHR33446">
    <property type="entry name" value="PROTEIN TONB-RELATED"/>
    <property type="match status" value="1"/>
</dbReference>
<dbReference type="EMBL" id="JAAGVY010000002">
    <property type="protein sequence ID" value="NEN22191.1"/>
    <property type="molecule type" value="Genomic_DNA"/>
</dbReference>
<name>A0A7K3WMF4_9FLAO</name>
<dbReference type="RefSeq" id="WP_163282917.1">
    <property type="nucleotide sequence ID" value="NZ_JAAGVY010000002.1"/>
</dbReference>
<dbReference type="GO" id="GO:0098797">
    <property type="term" value="C:plasma membrane protein complex"/>
    <property type="evidence" value="ECO:0007669"/>
    <property type="project" value="TreeGrafter"/>
</dbReference>
<dbReference type="InterPro" id="IPR051045">
    <property type="entry name" value="TonB-dependent_transducer"/>
</dbReference>
<comment type="caution">
    <text evidence="3">The sequence shown here is derived from an EMBL/GenBank/DDBJ whole genome shotgun (WGS) entry which is preliminary data.</text>
</comment>
<keyword evidence="4" id="KW-1185">Reference proteome</keyword>
<dbReference type="InterPro" id="IPR037682">
    <property type="entry name" value="TonB_C"/>
</dbReference>
<sequence length="162" mass="18159">MKTKISIIAALLTIYVSTGFSQVDANFNFDQYVENDLLTAMNLDFGDAPNAHSDSDNATAKITTYPEWAGNGEYTDVNQYVYLNLEFPEEARITGRTGIVKVQFDIYQNGSIGNIDFIESPDAAFNKEVMRLLAVMPNWKPALSGKNPVKSRYQLNINFSLR</sequence>
<dbReference type="AlphaFoldDB" id="A0A7K3WMF4"/>
<dbReference type="GO" id="GO:0031992">
    <property type="term" value="F:energy transducer activity"/>
    <property type="evidence" value="ECO:0007669"/>
    <property type="project" value="TreeGrafter"/>
</dbReference>
<feature type="chain" id="PRO_5029686098" evidence="1">
    <location>
        <begin position="26"/>
        <end position="162"/>
    </location>
</feature>
<feature type="signal peptide" evidence="1">
    <location>
        <begin position="1"/>
        <end position="25"/>
    </location>
</feature>
<dbReference type="Gene3D" id="3.30.1150.10">
    <property type="match status" value="1"/>
</dbReference>
<evidence type="ECO:0000256" key="1">
    <source>
        <dbReference type="SAM" id="SignalP"/>
    </source>
</evidence>
<proteinExistence type="predicted"/>
<dbReference type="PANTHER" id="PTHR33446:SF2">
    <property type="entry name" value="PROTEIN TONB"/>
    <property type="match status" value="1"/>
</dbReference>
<feature type="domain" description="TonB C-terminal" evidence="2">
    <location>
        <begin position="72"/>
        <end position="162"/>
    </location>
</feature>
<evidence type="ECO:0000259" key="2">
    <source>
        <dbReference type="PROSITE" id="PS52015"/>
    </source>
</evidence>
<gene>
    <name evidence="3" type="ORF">G3O08_01570</name>
</gene>
<organism evidence="3 4">
    <name type="scientific">Cryomorpha ignava</name>
    <dbReference type="NCBI Taxonomy" id="101383"/>
    <lineage>
        <taxon>Bacteria</taxon>
        <taxon>Pseudomonadati</taxon>
        <taxon>Bacteroidota</taxon>
        <taxon>Flavobacteriia</taxon>
        <taxon>Flavobacteriales</taxon>
        <taxon>Cryomorphaceae</taxon>
        <taxon>Cryomorpha</taxon>
    </lineage>
</organism>
<evidence type="ECO:0000313" key="3">
    <source>
        <dbReference type="EMBL" id="NEN22191.1"/>
    </source>
</evidence>
<reference evidence="3 4" key="1">
    <citation type="submission" date="2020-02" db="EMBL/GenBank/DDBJ databases">
        <title>Out from the shadows clarifying the taxonomy of the family Cryomorphaceae and related taxa by utilizing the GTDB taxonomic framework.</title>
        <authorList>
            <person name="Bowman J.P."/>
        </authorList>
    </citation>
    <scope>NUCLEOTIDE SEQUENCE [LARGE SCALE GENOMIC DNA]</scope>
    <source>
        <strain evidence="3 4">QSSC 1-22</strain>
    </source>
</reference>
<keyword evidence="1" id="KW-0732">Signal</keyword>
<accession>A0A7K3WMF4</accession>
<dbReference type="SUPFAM" id="SSF74653">
    <property type="entry name" value="TolA/TonB C-terminal domain"/>
    <property type="match status" value="1"/>
</dbReference>
<dbReference type="Pfam" id="PF03544">
    <property type="entry name" value="TonB_C"/>
    <property type="match status" value="1"/>
</dbReference>
<dbReference type="GO" id="GO:0055085">
    <property type="term" value="P:transmembrane transport"/>
    <property type="evidence" value="ECO:0007669"/>
    <property type="project" value="InterPro"/>
</dbReference>
<evidence type="ECO:0000313" key="4">
    <source>
        <dbReference type="Proteomes" id="UP000486602"/>
    </source>
</evidence>
<protein>
    <submittedName>
        <fullName evidence="3">Energy transducer TonB</fullName>
    </submittedName>
</protein>